<keyword evidence="2" id="KW-1185">Reference proteome</keyword>
<dbReference type="Proteomes" id="UP000789702">
    <property type="component" value="Unassembled WGS sequence"/>
</dbReference>
<protein>
    <submittedName>
        <fullName evidence="1">10910_t:CDS:1</fullName>
    </submittedName>
</protein>
<feature type="non-terminal residue" evidence="1">
    <location>
        <position position="120"/>
    </location>
</feature>
<accession>A0ACA9KAC1</accession>
<evidence type="ECO:0000313" key="1">
    <source>
        <dbReference type="EMBL" id="CAG8462580.1"/>
    </source>
</evidence>
<proteinExistence type="predicted"/>
<comment type="caution">
    <text evidence="1">The sequence shown here is derived from an EMBL/GenBank/DDBJ whole genome shotgun (WGS) entry which is preliminary data.</text>
</comment>
<organism evidence="1 2">
    <name type="scientific">Dentiscutata heterogama</name>
    <dbReference type="NCBI Taxonomy" id="1316150"/>
    <lineage>
        <taxon>Eukaryota</taxon>
        <taxon>Fungi</taxon>
        <taxon>Fungi incertae sedis</taxon>
        <taxon>Mucoromycota</taxon>
        <taxon>Glomeromycotina</taxon>
        <taxon>Glomeromycetes</taxon>
        <taxon>Diversisporales</taxon>
        <taxon>Gigasporaceae</taxon>
        <taxon>Dentiscutata</taxon>
    </lineage>
</organism>
<gene>
    <name evidence="1" type="ORF">DHETER_LOCUS1351</name>
</gene>
<sequence length="120" mass="13596">MLYDYSSHSNLTGQLKRSSSEQYYYISHASKTKTEIKMLSRSISFLSSINPINMSATSESELIELMNSIVTFDHIENSYVNLEDIELDDSLDNTRESASNMDIIEKNAVKPSMPELSDTN</sequence>
<evidence type="ECO:0000313" key="2">
    <source>
        <dbReference type="Proteomes" id="UP000789702"/>
    </source>
</evidence>
<reference evidence="1" key="1">
    <citation type="submission" date="2021-06" db="EMBL/GenBank/DDBJ databases">
        <authorList>
            <person name="Kallberg Y."/>
            <person name="Tangrot J."/>
            <person name="Rosling A."/>
        </authorList>
    </citation>
    <scope>NUCLEOTIDE SEQUENCE</scope>
    <source>
        <strain evidence="1">IL203A</strain>
    </source>
</reference>
<name>A0ACA9KAC1_9GLOM</name>
<dbReference type="EMBL" id="CAJVPU010000805">
    <property type="protein sequence ID" value="CAG8462580.1"/>
    <property type="molecule type" value="Genomic_DNA"/>
</dbReference>